<evidence type="ECO:0000256" key="1">
    <source>
        <dbReference type="ARBA" id="ARBA00001917"/>
    </source>
</evidence>
<comment type="similarity">
    <text evidence="4">Belongs to the flavoredoxin family.</text>
</comment>
<proteinExistence type="inferred from homology"/>
<organism evidence="6 7">
    <name type="scientific">Sabulicella glaciei</name>
    <dbReference type="NCBI Taxonomy" id="2984948"/>
    <lineage>
        <taxon>Bacteria</taxon>
        <taxon>Pseudomonadati</taxon>
        <taxon>Pseudomonadota</taxon>
        <taxon>Alphaproteobacteria</taxon>
        <taxon>Acetobacterales</taxon>
        <taxon>Acetobacteraceae</taxon>
        <taxon>Sabulicella</taxon>
    </lineage>
</organism>
<evidence type="ECO:0000259" key="5">
    <source>
        <dbReference type="SMART" id="SM00903"/>
    </source>
</evidence>
<evidence type="ECO:0000256" key="4">
    <source>
        <dbReference type="ARBA" id="ARBA00038054"/>
    </source>
</evidence>
<evidence type="ECO:0000313" key="6">
    <source>
        <dbReference type="EMBL" id="MCW8087104.1"/>
    </source>
</evidence>
<dbReference type="RefSeq" id="WP_301591257.1">
    <property type="nucleotide sequence ID" value="NZ_JAPFQI010000013.1"/>
</dbReference>
<dbReference type="SMART" id="SM00903">
    <property type="entry name" value="Flavin_Reduct"/>
    <property type="match status" value="1"/>
</dbReference>
<protein>
    <submittedName>
        <fullName evidence="6">Flavin reductase family protein</fullName>
    </submittedName>
</protein>
<dbReference type="EMBL" id="JAPFQI010000013">
    <property type="protein sequence ID" value="MCW8087104.1"/>
    <property type="molecule type" value="Genomic_DNA"/>
</dbReference>
<keyword evidence="3" id="KW-0288">FMN</keyword>
<keyword evidence="2" id="KW-0285">Flavoprotein</keyword>
<evidence type="ECO:0000313" key="7">
    <source>
        <dbReference type="Proteomes" id="UP001526430"/>
    </source>
</evidence>
<dbReference type="InterPro" id="IPR002563">
    <property type="entry name" value="Flavin_Rdtase-like_dom"/>
</dbReference>
<dbReference type="Pfam" id="PF01613">
    <property type="entry name" value="Flavin_Reduct"/>
    <property type="match status" value="1"/>
</dbReference>
<reference evidence="6 7" key="1">
    <citation type="submission" date="2022-10" db="EMBL/GenBank/DDBJ databases">
        <title>Roseococcus glaciei nov., sp. nov., isolated from glacier.</title>
        <authorList>
            <person name="Liu Q."/>
            <person name="Xin Y.-H."/>
        </authorList>
    </citation>
    <scope>NUCLEOTIDE SEQUENCE [LARGE SCALE GENOMIC DNA]</scope>
    <source>
        <strain evidence="6 7">MDT2-1-1</strain>
    </source>
</reference>
<dbReference type="InterPro" id="IPR012349">
    <property type="entry name" value="Split_barrel_FMN-bd"/>
</dbReference>
<keyword evidence="7" id="KW-1185">Reference proteome</keyword>
<dbReference type="SUPFAM" id="SSF50475">
    <property type="entry name" value="FMN-binding split barrel"/>
    <property type="match status" value="1"/>
</dbReference>
<evidence type="ECO:0000256" key="2">
    <source>
        <dbReference type="ARBA" id="ARBA00022630"/>
    </source>
</evidence>
<dbReference type="Gene3D" id="2.30.110.10">
    <property type="entry name" value="Electron Transport, Fmn-binding Protein, Chain A"/>
    <property type="match status" value="1"/>
</dbReference>
<sequence length="210" mass="22470">MLFDFASLPAVDQGKLLRATVTPRPIAWVTTQHADGRTNAAPFSFFNLLCSEPPLLGLGITPRAGEAKDTGNNIRRSGEFVVNLVSHALAERMNATSAEVGPEVDELAANGLGALPSHHVAPPRIGGCPAALECRLHTLLRPGGEALIVIGEVLALHLEDHAVLDAARCHVDTPSMDLVARMHGRGWYARSTDLFEIGRPITQEAPRETP</sequence>
<comment type="cofactor">
    <cofactor evidence="1">
        <name>FMN</name>
        <dbReference type="ChEBI" id="CHEBI:58210"/>
    </cofactor>
</comment>
<feature type="domain" description="Flavin reductase like" evidence="5">
    <location>
        <begin position="19"/>
        <end position="172"/>
    </location>
</feature>
<name>A0ABT3NY70_9PROT</name>
<gene>
    <name evidence="6" type="ORF">OF850_15835</name>
</gene>
<accession>A0ABT3NY70</accession>
<comment type="caution">
    <text evidence="6">The sequence shown here is derived from an EMBL/GenBank/DDBJ whole genome shotgun (WGS) entry which is preliminary data.</text>
</comment>
<dbReference type="PANTHER" id="PTHR33798">
    <property type="entry name" value="FLAVOPROTEIN OXYGENASE"/>
    <property type="match status" value="1"/>
</dbReference>
<dbReference type="Proteomes" id="UP001526430">
    <property type="component" value="Unassembled WGS sequence"/>
</dbReference>
<dbReference type="PANTHER" id="PTHR33798:SF5">
    <property type="entry name" value="FLAVIN REDUCTASE LIKE DOMAIN-CONTAINING PROTEIN"/>
    <property type="match status" value="1"/>
</dbReference>
<evidence type="ECO:0000256" key="3">
    <source>
        <dbReference type="ARBA" id="ARBA00022643"/>
    </source>
</evidence>